<dbReference type="InterPro" id="IPR012349">
    <property type="entry name" value="Split_barrel_FMN-bd"/>
</dbReference>
<dbReference type="RefSeq" id="WP_148733525.1">
    <property type="nucleotide sequence ID" value="NZ_VSSB01000001.1"/>
</dbReference>
<reference evidence="1 2" key="1">
    <citation type="submission" date="2019-08" db="EMBL/GenBank/DDBJ databases">
        <authorList>
            <person name="Hu J."/>
        </authorList>
    </citation>
    <scope>NUCLEOTIDE SEQUENCE [LARGE SCALE GENOMIC DNA]</scope>
    <source>
        <strain evidence="1 2">NEAU-184</strain>
    </source>
</reference>
<accession>A0A5S4V9Q2</accession>
<dbReference type="AlphaFoldDB" id="A0A5S4V9Q2"/>
<dbReference type="Proteomes" id="UP000325243">
    <property type="component" value="Unassembled WGS sequence"/>
</dbReference>
<gene>
    <name evidence="1" type="ORF">FYC51_10745</name>
</gene>
<proteinExistence type="predicted"/>
<evidence type="ECO:0000313" key="2">
    <source>
        <dbReference type="Proteomes" id="UP000325243"/>
    </source>
</evidence>
<sequence length="140" mass="15603">MGRIKQAWLTTIKHTFNPLTLRMARRGIGPFSLIRHVGRRSGATFETPLILARVPDGFVAELTYGAGVNWYRNVVAASHAVVVWHGREYSIDRIGPCPTEDGLRAFGPPASWLLRMLRRHEFRMLRESTAPPAPPSSGTA</sequence>
<name>A0A5S4V9Q2_9MICO</name>
<dbReference type="EMBL" id="VSSB01000001">
    <property type="protein sequence ID" value="TYL54061.1"/>
    <property type="molecule type" value="Genomic_DNA"/>
</dbReference>
<keyword evidence="2" id="KW-1185">Reference proteome</keyword>
<organism evidence="1 2">
    <name type="scientific">Agromyces mariniharenae</name>
    <dbReference type="NCBI Taxonomy" id="2604423"/>
    <lineage>
        <taxon>Bacteria</taxon>
        <taxon>Bacillati</taxon>
        <taxon>Actinomycetota</taxon>
        <taxon>Actinomycetes</taxon>
        <taxon>Micrococcales</taxon>
        <taxon>Microbacteriaceae</taxon>
        <taxon>Agromyces</taxon>
    </lineage>
</organism>
<dbReference type="Gene3D" id="2.30.110.10">
    <property type="entry name" value="Electron Transport, Fmn-binding Protein, Chain A"/>
    <property type="match status" value="1"/>
</dbReference>
<protein>
    <submittedName>
        <fullName evidence="1">Nitroreductase family deazaflavin-dependent oxidoreductase</fullName>
    </submittedName>
</protein>
<comment type="caution">
    <text evidence="1">The sequence shown here is derived from an EMBL/GenBank/DDBJ whole genome shotgun (WGS) entry which is preliminary data.</text>
</comment>
<evidence type="ECO:0000313" key="1">
    <source>
        <dbReference type="EMBL" id="TYL54061.1"/>
    </source>
</evidence>